<sequence length="189" mass="20193">MRLPFAVLLALFPLPVAADWTLSGDASTLAFVSIKNGRTAETHGFTDLTGTVSDAGEVEISIPLASVETSSRVYGERMKAFLFRVAHFPEATVTATVDMDALALMADGTRRTALIDLTLTANGRTAEYPAEVSVTRIGEDAVTVGTTRPVIVDARDLGYEDGIEKLRALANLDAIASAVPVTFDLMFKR</sequence>
<dbReference type="OrthoDB" id="5525824at2"/>
<dbReference type="EMBL" id="CXPG01000014">
    <property type="protein sequence ID" value="CTQ32450.1"/>
    <property type="molecule type" value="Genomic_DNA"/>
</dbReference>
<protein>
    <recommendedName>
        <fullName evidence="2">Lipid/polyisoprenoid-binding YceI-like domain-containing protein</fullName>
    </recommendedName>
</protein>
<keyword evidence="1" id="KW-0732">Signal</keyword>
<dbReference type="InterPro" id="IPR007372">
    <property type="entry name" value="Lipid/polyisoprenoid-bd_YceI"/>
</dbReference>
<dbReference type="SUPFAM" id="SSF101874">
    <property type="entry name" value="YceI-like"/>
    <property type="match status" value="1"/>
</dbReference>
<feature type="chain" id="PRO_5005806913" description="Lipid/polyisoprenoid-binding YceI-like domain-containing protein" evidence="1">
    <location>
        <begin position="19"/>
        <end position="189"/>
    </location>
</feature>
<dbReference type="PIRSF" id="PIRSF029811">
    <property type="entry name" value="UCP029811"/>
    <property type="match status" value="1"/>
</dbReference>
<proteinExistence type="predicted"/>
<evidence type="ECO:0000259" key="2">
    <source>
        <dbReference type="SMART" id="SM00867"/>
    </source>
</evidence>
<dbReference type="InterPro" id="IPR036761">
    <property type="entry name" value="TTHA0802/YceI-like_sf"/>
</dbReference>
<dbReference type="RefSeq" id="WP_055681909.1">
    <property type="nucleotide sequence ID" value="NZ_CXPG01000014.1"/>
</dbReference>
<feature type="signal peptide" evidence="1">
    <location>
        <begin position="1"/>
        <end position="18"/>
    </location>
</feature>
<reference evidence="3 4" key="1">
    <citation type="submission" date="2015-07" db="EMBL/GenBank/DDBJ databases">
        <authorList>
            <person name="Noorani M."/>
        </authorList>
    </citation>
    <scope>NUCLEOTIDE SEQUENCE [LARGE SCALE GENOMIC DNA]</scope>
    <source>
        <strain evidence="3 4">CECT 5088</strain>
    </source>
</reference>
<dbReference type="PANTHER" id="PTHR34406">
    <property type="entry name" value="PROTEIN YCEI"/>
    <property type="match status" value="1"/>
</dbReference>
<name>A0A0M6XMN8_9RHOB</name>
<accession>A0A0M6XMN8</accession>
<evidence type="ECO:0000256" key="1">
    <source>
        <dbReference type="SAM" id="SignalP"/>
    </source>
</evidence>
<dbReference type="SMART" id="SM00867">
    <property type="entry name" value="YceI"/>
    <property type="match status" value="1"/>
</dbReference>
<dbReference type="Gene3D" id="2.40.128.110">
    <property type="entry name" value="Lipid/polyisoprenoid-binding, YceI-like"/>
    <property type="match status" value="1"/>
</dbReference>
<dbReference type="STRING" id="282197.SAMN04488517_101385"/>
<dbReference type="InterPro" id="IPR027016">
    <property type="entry name" value="UCP029811"/>
</dbReference>
<evidence type="ECO:0000313" key="3">
    <source>
        <dbReference type="EMBL" id="CTQ32450.1"/>
    </source>
</evidence>
<dbReference type="PANTHER" id="PTHR34406:SF1">
    <property type="entry name" value="PROTEIN YCEI"/>
    <property type="match status" value="1"/>
</dbReference>
<dbReference type="AlphaFoldDB" id="A0A0M6XMN8"/>
<feature type="domain" description="Lipid/polyisoprenoid-binding YceI-like" evidence="2">
    <location>
        <begin position="19"/>
        <end position="188"/>
    </location>
</feature>
<dbReference type="Pfam" id="PF04264">
    <property type="entry name" value="YceI"/>
    <property type="match status" value="1"/>
</dbReference>
<dbReference type="Proteomes" id="UP000048908">
    <property type="component" value="Unassembled WGS sequence"/>
</dbReference>
<keyword evidence="4" id="KW-1185">Reference proteome</keyword>
<evidence type="ECO:0000313" key="4">
    <source>
        <dbReference type="Proteomes" id="UP000048908"/>
    </source>
</evidence>
<gene>
    <name evidence="3" type="ORF">JAN5088_01221</name>
</gene>
<organism evidence="3 4">
    <name type="scientific">Jannaschia rubra</name>
    <dbReference type="NCBI Taxonomy" id="282197"/>
    <lineage>
        <taxon>Bacteria</taxon>
        <taxon>Pseudomonadati</taxon>
        <taxon>Pseudomonadota</taxon>
        <taxon>Alphaproteobacteria</taxon>
        <taxon>Rhodobacterales</taxon>
        <taxon>Roseobacteraceae</taxon>
        <taxon>Jannaschia</taxon>
    </lineage>
</organism>